<feature type="transmembrane region" description="Helical" evidence="1">
    <location>
        <begin position="154"/>
        <end position="176"/>
    </location>
</feature>
<dbReference type="InterPro" id="IPR029058">
    <property type="entry name" value="AB_hydrolase_fold"/>
</dbReference>
<dbReference type="Gene3D" id="1.10.260.130">
    <property type="match status" value="1"/>
</dbReference>
<keyword evidence="3" id="KW-1185">Reference proteome</keyword>
<dbReference type="Proteomes" id="UP000238356">
    <property type="component" value="Unassembled WGS sequence"/>
</dbReference>
<evidence type="ECO:0000313" key="2">
    <source>
        <dbReference type="EMBL" id="PPJ28592.1"/>
    </source>
</evidence>
<proteinExistence type="predicted"/>
<dbReference type="RefSeq" id="WP_063018217.1">
    <property type="nucleotide sequence ID" value="NZ_PSZD01000007.1"/>
</dbReference>
<dbReference type="SUPFAM" id="SSF53474">
    <property type="entry name" value="alpha/beta-Hydrolases"/>
    <property type="match status" value="1"/>
</dbReference>
<dbReference type="PANTHER" id="PTHR34853:SF1">
    <property type="entry name" value="LIPASE 5"/>
    <property type="match status" value="1"/>
</dbReference>
<dbReference type="GO" id="GO:0004806">
    <property type="term" value="F:triacylglycerol lipase activity"/>
    <property type="evidence" value="ECO:0007669"/>
    <property type="project" value="InterPro"/>
</dbReference>
<feature type="transmembrane region" description="Helical" evidence="1">
    <location>
        <begin position="128"/>
        <end position="148"/>
    </location>
</feature>
<keyword evidence="1" id="KW-1133">Transmembrane helix</keyword>
<dbReference type="Pfam" id="PF03729">
    <property type="entry name" value="DUF308"/>
    <property type="match status" value="2"/>
</dbReference>
<dbReference type="AlphaFoldDB" id="A0A2S6A787"/>
<dbReference type="InterPro" id="IPR005325">
    <property type="entry name" value="DUF308_memb"/>
</dbReference>
<keyword evidence="1" id="KW-0472">Membrane</keyword>
<accession>A0A2S6A787</accession>
<evidence type="ECO:0000313" key="3">
    <source>
        <dbReference type="Proteomes" id="UP000238356"/>
    </source>
</evidence>
<feature type="transmembrane region" description="Helical" evidence="1">
    <location>
        <begin position="77"/>
        <end position="94"/>
    </location>
</feature>
<dbReference type="PANTHER" id="PTHR34853">
    <property type="match status" value="1"/>
</dbReference>
<name>A0A2S6A787_9NOCA</name>
<reference evidence="2 3" key="1">
    <citation type="submission" date="2018-02" db="EMBL/GenBank/DDBJ databases">
        <title>8 Nocardia nova and 1 Nocardia cyriacigeorgica strain used for evolution to TMP-SMX.</title>
        <authorList>
            <person name="Mehta H."/>
            <person name="Weng J."/>
            <person name="Shamoo Y."/>
        </authorList>
    </citation>
    <scope>NUCLEOTIDE SEQUENCE [LARGE SCALE GENOMIC DNA]</scope>
    <source>
        <strain evidence="2 3">BAA2227</strain>
    </source>
</reference>
<feature type="transmembrane region" description="Helical" evidence="1">
    <location>
        <begin position="197"/>
        <end position="219"/>
    </location>
</feature>
<dbReference type="Pfam" id="PF03583">
    <property type="entry name" value="LIP"/>
    <property type="match status" value="1"/>
</dbReference>
<protein>
    <submittedName>
        <fullName evidence="2">Lipase</fullName>
    </submittedName>
</protein>
<feature type="transmembrane region" description="Helical" evidence="1">
    <location>
        <begin position="47"/>
        <end position="65"/>
    </location>
</feature>
<dbReference type="InterPro" id="IPR005152">
    <property type="entry name" value="Lipase_secreted"/>
</dbReference>
<gene>
    <name evidence="2" type="ORF">C5F51_13540</name>
</gene>
<dbReference type="EMBL" id="PSZD01000007">
    <property type="protein sequence ID" value="PPJ28592.1"/>
    <property type="molecule type" value="Genomic_DNA"/>
</dbReference>
<dbReference type="Gene3D" id="3.40.50.1820">
    <property type="entry name" value="alpha/beta hydrolase"/>
    <property type="match status" value="1"/>
</dbReference>
<organism evidence="2 3">
    <name type="scientific">Nocardia nova</name>
    <dbReference type="NCBI Taxonomy" id="37330"/>
    <lineage>
        <taxon>Bacteria</taxon>
        <taxon>Bacillati</taxon>
        <taxon>Actinomycetota</taxon>
        <taxon>Actinomycetes</taxon>
        <taxon>Mycobacteriales</taxon>
        <taxon>Nocardiaceae</taxon>
        <taxon>Nocardia</taxon>
    </lineage>
</organism>
<keyword evidence="1" id="KW-0812">Transmembrane</keyword>
<feature type="transmembrane region" description="Helical" evidence="1">
    <location>
        <begin position="22"/>
        <end position="41"/>
    </location>
</feature>
<comment type="caution">
    <text evidence="2">The sequence shown here is derived from an EMBL/GenBank/DDBJ whole genome shotgun (WGS) entry which is preliminary data.</text>
</comment>
<feature type="transmembrane region" description="Helical" evidence="1">
    <location>
        <begin position="100"/>
        <end position="121"/>
    </location>
</feature>
<sequence length="590" mass="62179">MTSSPPESAAASTARAASIRRWLRLVAGVLLVLLGAFLTVAPFSSLAVLWCVAIAGLVGSAVSGLLRARRWRDVRRWVESSVYLAAALLALWWPGITTEVLAVVVGVALIVAGLTGLPLVWRERGATRFDGIVGGATSVVFGMLALAWPDVTVLVVAVLFGAALMVIGVRQVIAAMGGHHRPLGATAPPRTPRGGRWRVAGTVMGATVALVLALVSVALHRDSPAPDEFYTPQASVPDRAGQLLRTERYDNPEVPTGALAWRILYTTTRDHGQPAVASGLVIAPGSATTTPSPVIAWAHGTTGVAVGCAPSILPNGLSAGAMMVQDKVIHQGWTIVATDYIGLGTAGTHPYLIGEGEARSVLDAVRAARQLPDIRLTDHAVVWGHSQGGHAALWTGIRAPRYAPELVIDGVAALAPASNLPALVDSLGSVTAGEVFASYVITAYAGTYPDTRFDDYVRPGARIITREMAQRCLAEKSVLVSVLTSLFLDKPIWRGDPDRGPLLDNLRRNVPSAVIPAPVFIGQGTADTLVVPSAQDGYVAQRCRAGYAVDYRTYPNLGHLQVVEPESPAIADLIAWTADRFARRPAANTC</sequence>
<dbReference type="GO" id="GO:0016042">
    <property type="term" value="P:lipid catabolic process"/>
    <property type="evidence" value="ECO:0007669"/>
    <property type="project" value="InterPro"/>
</dbReference>
<evidence type="ECO:0000256" key="1">
    <source>
        <dbReference type="SAM" id="Phobius"/>
    </source>
</evidence>